<evidence type="ECO:0000313" key="2">
    <source>
        <dbReference type="EMBL" id="CAF4889742.1"/>
    </source>
</evidence>
<evidence type="ECO:0000313" key="3">
    <source>
        <dbReference type="Proteomes" id="UP000676336"/>
    </source>
</evidence>
<sequence>MTSTPNSSFDIVENRNGSNIKTAHNVIGRRKSNRLSKRTPVPLR</sequence>
<dbReference type="AlphaFoldDB" id="A0A8S3C7I3"/>
<comment type="caution">
    <text evidence="2">The sequence shown here is derived from an EMBL/GenBank/DDBJ whole genome shotgun (WGS) entry which is preliminary data.</text>
</comment>
<evidence type="ECO:0000256" key="1">
    <source>
        <dbReference type="SAM" id="MobiDB-lite"/>
    </source>
</evidence>
<feature type="region of interest" description="Disordered" evidence="1">
    <location>
        <begin position="1"/>
        <end position="44"/>
    </location>
</feature>
<feature type="non-terminal residue" evidence="2">
    <location>
        <position position="44"/>
    </location>
</feature>
<dbReference type="EMBL" id="CAJOBI010171173">
    <property type="protein sequence ID" value="CAF4889742.1"/>
    <property type="molecule type" value="Genomic_DNA"/>
</dbReference>
<feature type="compositionally biased region" description="Polar residues" evidence="1">
    <location>
        <begin position="1"/>
        <end position="22"/>
    </location>
</feature>
<proteinExistence type="predicted"/>
<dbReference type="Proteomes" id="UP000676336">
    <property type="component" value="Unassembled WGS sequence"/>
</dbReference>
<protein>
    <submittedName>
        <fullName evidence="2">Uncharacterized protein</fullName>
    </submittedName>
</protein>
<gene>
    <name evidence="2" type="ORF">SMN809_LOCUS51216</name>
</gene>
<reference evidence="2" key="1">
    <citation type="submission" date="2021-02" db="EMBL/GenBank/DDBJ databases">
        <authorList>
            <person name="Nowell W R."/>
        </authorList>
    </citation>
    <scope>NUCLEOTIDE SEQUENCE</scope>
</reference>
<organism evidence="2 3">
    <name type="scientific">Rotaria magnacalcarata</name>
    <dbReference type="NCBI Taxonomy" id="392030"/>
    <lineage>
        <taxon>Eukaryota</taxon>
        <taxon>Metazoa</taxon>
        <taxon>Spiralia</taxon>
        <taxon>Gnathifera</taxon>
        <taxon>Rotifera</taxon>
        <taxon>Eurotatoria</taxon>
        <taxon>Bdelloidea</taxon>
        <taxon>Philodinida</taxon>
        <taxon>Philodinidae</taxon>
        <taxon>Rotaria</taxon>
    </lineage>
</organism>
<accession>A0A8S3C7I3</accession>
<feature type="compositionally biased region" description="Basic residues" evidence="1">
    <location>
        <begin position="27"/>
        <end position="37"/>
    </location>
</feature>
<name>A0A8S3C7I3_9BILA</name>